<reference evidence="7" key="2">
    <citation type="submission" date="2025-09" db="UniProtKB">
        <authorList>
            <consortium name="Ensembl"/>
        </authorList>
    </citation>
    <scope>IDENTIFICATION</scope>
</reference>
<dbReference type="FunFam" id="3.10.250.10:FF:000006">
    <property type="entry name" value="neurotrypsin isoform X2"/>
    <property type="match status" value="1"/>
</dbReference>
<dbReference type="PANTHER" id="PTHR48071">
    <property type="entry name" value="SRCR DOMAIN-CONTAINING PROTEIN"/>
    <property type="match status" value="1"/>
</dbReference>
<dbReference type="GeneTree" id="ENSGT00940000157963"/>
<dbReference type="GO" id="GO:0031638">
    <property type="term" value="P:zymogen activation"/>
    <property type="evidence" value="ECO:0007669"/>
    <property type="project" value="TreeGrafter"/>
</dbReference>
<name>A0A8C0JGU2_CHEAB</name>
<evidence type="ECO:0000259" key="6">
    <source>
        <dbReference type="PROSITE" id="PS50287"/>
    </source>
</evidence>
<dbReference type="SMART" id="SM00202">
    <property type="entry name" value="SR"/>
    <property type="match status" value="1"/>
</dbReference>
<feature type="disulfide bond" evidence="5">
    <location>
        <begin position="47"/>
        <end position="111"/>
    </location>
</feature>
<protein>
    <recommendedName>
        <fullName evidence="6">SRCR domain-containing protein</fullName>
    </recommendedName>
</protein>
<evidence type="ECO:0000313" key="8">
    <source>
        <dbReference type="Proteomes" id="UP000694404"/>
    </source>
</evidence>
<feature type="disulfide bond" evidence="5">
    <location>
        <begin position="91"/>
        <end position="101"/>
    </location>
</feature>
<keyword evidence="2" id="KW-0677">Repeat</keyword>
<evidence type="ECO:0000256" key="1">
    <source>
        <dbReference type="ARBA" id="ARBA00022729"/>
    </source>
</evidence>
<reference evidence="7" key="1">
    <citation type="submission" date="2025-08" db="UniProtKB">
        <authorList>
            <consortium name="Ensembl"/>
        </authorList>
    </citation>
    <scope>IDENTIFICATION</scope>
</reference>
<feature type="domain" description="SRCR" evidence="6">
    <location>
        <begin position="22"/>
        <end position="122"/>
    </location>
</feature>
<dbReference type="GO" id="GO:0005886">
    <property type="term" value="C:plasma membrane"/>
    <property type="evidence" value="ECO:0007669"/>
    <property type="project" value="TreeGrafter"/>
</dbReference>
<dbReference type="OMA" id="SECNSMG"/>
<keyword evidence="3 5" id="KW-1015">Disulfide bond</keyword>
<sequence>PGWASAFGGWVLVSIPAGSRQIRLVNGAGRCAGRVEIYYNGSWGTVCDDSWDLSDSNVICKQLGCGHALNATVSAHYGQGSGQIWLDDVNCSGNESDLWSCPSRSWGQHNCRHKEDAGVLCSGLTKLSLTVCFPFPCVSTYQNFSYIRMVHLRYPKETVSWKAVTEKDVGS</sequence>
<dbReference type="Gene3D" id="3.10.250.10">
    <property type="entry name" value="SRCR-like domain"/>
    <property type="match status" value="1"/>
</dbReference>
<dbReference type="InterPro" id="IPR001190">
    <property type="entry name" value="SRCR"/>
</dbReference>
<dbReference type="PANTHER" id="PTHR48071:SF29">
    <property type="entry name" value="OLFACTORY RECEPTOR 292"/>
    <property type="match status" value="1"/>
</dbReference>
<evidence type="ECO:0000256" key="5">
    <source>
        <dbReference type="PROSITE-ProRule" id="PRU00196"/>
    </source>
</evidence>
<dbReference type="AlphaFoldDB" id="A0A8C0JGU2"/>
<dbReference type="Proteomes" id="UP000694404">
    <property type="component" value="Unplaced"/>
</dbReference>
<proteinExistence type="predicted"/>
<dbReference type="PRINTS" id="PR00258">
    <property type="entry name" value="SPERACTRCPTR"/>
</dbReference>
<organism evidence="7 8">
    <name type="scientific">Chelonoidis abingdonii</name>
    <name type="common">Abingdon island giant tortoise</name>
    <name type="synonym">Testudo abingdonii</name>
    <dbReference type="NCBI Taxonomy" id="106734"/>
    <lineage>
        <taxon>Eukaryota</taxon>
        <taxon>Metazoa</taxon>
        <taxon>Chordata</taxon>
        <taxon>Craniata</taxon>
        <taxon>Vertebrata</taxon>
        <taxon>Euteleostomi</taxon>
        <taxon>Archelosauria</taxon>
        <taxon>Testudinata</taxon>
        <taxon>Testudines</taxon>
        <taxon>Cryptodira</taxon>
        <taxon>Durocryptodira</taxon>
        <taxon>Testudinoidea</taxon>
        <taxon>Testudinidae</taxon>
        <taxon>Chelonoidis</taxon>
    </lineage>
</organism>
<dbReference type="GO" id="GO:0004252">
    <property type="term" value="F:serine-type endopeptidase activity"/>
    <property type="evidence" value="ECO:0007669"/>
    <property type="project" value="TreeGrafter"/>
</dbReference>
<accession>A0A8C0JGU2</accession>
<keyword evidence="4" id="KW-0325">Glycoprotein</keyword>
<dbReference type="SUPFAM" id="SSF56487">
    <property type="entry name" value="SRCR-like"/>
    <property type="match status" value="1"/>
</dbReference>
<dbReference type="PROSITE" id="PS50287">
    <property type="entry name" value="SRCR_2"/>
    <property type="match status" value="1"/>
</dbReference>
<evidence type="ECO:0000256" key="3">
    <source>
        <dbReference type="ARBA" id="ARBA00023157"/>
    </source>
</evidence>
<keyword evidence="8" id="KW-1185">Reference proteome</keyword>
<dbReference type="InterPro" id="IPR036772">
    <property type="entry name" value="SRCR-like_dom_sf"/>
</dbReference>
<feature type="disulfide bond" evidence="5">
    <location>
        <begin position="60"/>
        <end position="121"/>
    </location>
</feature>
<dbReference type="Ensembl" id="ENSCABT00000034121.1">
    <property type="protein sequence ID" value="ENSCABP00000031131.1"/>
    <property type="gene ID" value="ENSCABG00000022745.1"/>
</dbReference>
<dbReference type="Pfam" id="PF00530">
    <property type="entry name" value="SRCR"/>
    <property type="match status" value="1"/>
</dbReference>
<evidence type="ECO:0000313" key="7">
    <source>
        <dbReference type="Ensembl" id="ENSCABP00000031131.1"/>
    </source>
</evidence>
<evidence type="ECO:0000256" key="2">
    <source>
        <dbReference type="ARBA" id="ARBA00022737"/>
    </source>
</evidence>
<dbReference type="PROSITE" id="PS00420">
    <property type="entry name" value="SRCR_1"/>
    <property type="match status" value="1"/>
</dbReference>
<keyword evidence="1" id="KW-0732">Signal</keyword>
<evidence type="ECO:0000256" key="4">
    <source>
        <dbReference type="ARBA" id="ARBA00023180"/>
    </source>
</evidence>
<dbReference type="GO" id="GO:0005615">
    <property type="term" value="C:extracellular space"/>
    <property type="evidence" value="ECO:0007669"/>
    <property type="project" value="TreeGrafter"/>
</dbReference>